<dbReference type="EMBL" id="ML208282">
    <property type="protein sequence ID" value="TFK72775.1"/>
    <property type="molecule type" value="Genomic_DNA"/>
</dbReference>
<evidence type="ECO:0000313" key="1">
    <source>
        <dbReference type="EMBL" id="TFK72775.1"/>
    </source>
</evidence>
<accession>A0ACD3B3T6</accession>
<proteinExistence type="predicted"/>
<gene>
    <name evidence="1" type="ORF">BDN72DRAFT_835875</name>
</gene>
<sequence length="557" mass="62371">MTQLFPKPSIFQRLPVELIGSVLEQLDISTLLRCTQICRQLRLLIKKSVALQYKIELYACNMVDGPPSNVVKAARLRMLHAHQRAWRRIEWSGRSSIPLSEPEVSTESAWEFLGGVLGLAAGQRLRFIQVPSALRGIEEKHWVIENIGFRIKDFGMDPAQDLLSIIEISEAPSDETFTLHIRSLSTGEPHPLAQVCKLPYRSTFDVGEWWYVIQVHGHQVAIMCQSLSGDESELVVYDWQTGVQRKIILGFIQTYSFLNERYLMLGVTWDDPDGVVLSLEVIDLDEPPSVKVELSQGASHCAFQFPALRDLPEDPELAIRTDHTSQANTPLTKSVPFTTSQDDRLLVISSTCFSESKSNVLFVPLSAFLNKINLIPTEFSRGHIYPWETWGPDNTRMIEHSLSDVWFCYVHGMKVVVPLPDEQTVMLYDFNQRGIKRSLAKSTHITAPAPPSAPTTITLTHPPTPITPVPSPTPAPLTPTITPFITAIDIDEPKTSYIIEDTLCPTQIFKQPLKTSLPCLIHTFPSPIPRSGSGFMLGEDSLIVIPPNDGEFVLLSF</sequence>
<evidence type="ECO:0000313" key="2">
    <source>
        <dbReference type="Proteomes" id="UP000308600"/>
    </source>
</evidence>
<reference evidence="1 2" key="1">
    <citation type="journal article" date="2019" name="Nat. Ecol. Evol.">
        <title>Megaphylogeny resolves global patterns of mushroom evolution.</title>
        <authorList>
            <person name="Varga T."/>
            <person name="Krizsan K."/>
            <person name="Foldi C."/>
            <person name="Dima B."/>
            <person name="Sanchez-Garcia M."/>
            <person name="Sanchez-Ramirez S."/>
            <person name="Szollosi G.J."/>
            <person name="Szarkandi J.G."/>
            <person name="Papp V."/>
            <person name="Albert L."/>
            <person name="Andreopoulos W."/>
            <person name="Angelini C."/>
            <person name="Antonin V."/>
            <person name="Barry K.W."/>
            <person name="Bougher N.L."/>
            <person name="Buchanan P."/>
            <person name="Buyck B."/>
            <person name="Bense V."/>
            <person name="Catcheside P."/>
            <person name="Chovatia M."/>
            <person name="Cooper J."/>
            <person name="Damon W."/>
            <person name="Desjardin D."/>
            <person name="Finy P."/>
            <person name="Geml J."/>
            <person name="Haridas S."/>
            <person name="Hughes K."/>
            <person name="Justo A."/>
            <person name="Karasinski D."/>
            <person name="Kautmanova I."/>
            <person name="Kiss B."/>
            <person name="Kocsube S."/>
            <person name="Kotiranta H."/>
            <person name="LaButti K.M."/>
            <person name="Lechner B.E."/>
            <person name="Liimatainen K."/>
            <person name="Lipzen A."/>
            <person name="Lukacs Z."/>
            <person name="Mihaltcheva S."/>
            <person name="Morgado L.N."/>
            <person name="Niskanen T."/>
            <person name="Noordeloos M.E."/>
            <person name="Ohm R.A."/>
            <person name="Ortiz-Santana B."/>
            <person name="Ovrebo C."/>
            <person name="Racz N."/>
            <person name="Riley R."/>
            <person name="Savchenko A."/>
            <person name="Shiryaev A."/>
            <person name="Soop K."/>
            <person name="Spirin V."/>
            <person name="Szebenyi C."/>
            <person name="Tomsovsky M."/>
            <person name="Tulloss R.E."/>
            <person name="Uehling J."/>
            <person name="Grigoriev I.V."/>
            <person name="Vagvolgyi C."/>
            <person name="Papp T."/>
            <person name="Martin F.M."/>
            <person name="Miettinen O."/>
            <person name="Hibbett D.S."/>
            <person name="Nagy L.G."/>
        </authorList>
    </citation>
    <scope>NUCLEOTIDE SEQUENCE [LARGE SCALE GENOMIC DNA]</scope>
    <source>
        <strain evidence="1 2">NL-1719</strain>
    </source>
</reference>
<organism evidence="1 2">
    <name type="scientific">Pluteus cervinus</name>
    <dbReference type="NCBI Taxonomy" id="181527"/>
    <lineage>
        <taxon>Eukaryota</taxon>
        <taxon>Fungi</taxon>
        <taxon>Dikarya</taxon>
        <taxon>Basidiomycota</taxon>
        <taxon>Agaricomycotina</taxon>
        <taxon>Agaricomycetes</taxon>
        <taxon>Agaricomycetidae</taxon>
        <taxon>Agaricales</taxon>
        <taxon>Pluteineae</taxon>
        <taxon>Pluteaceae</taxon>
        <taxon>Pluteus</taxon>
    </lineage>
</organism>
<name>A0ACD3B3T6_9AGAR</name>
<protein>
    <submittedName>
        <fullName evidence="1">Uncharacterized protein</fullName>
    </submittedName>
</protein>
<keyword evidence="2" id="KW-1185">Reference proteome</keyword>
<dbReference type="Proteomes" id="UP000308600">
    <property type="component" value="Unassembled WGS sequence"/>
</dbReference>